<evidence type="ECO:0000313" key="11">
    <source>
        <dbReference type="Proteomes" id="UP000187209"/>
    </source>
</evidence>
<keyword evidence="5 8" id="KW-1133">Transmembrane helix</keyword>
<gene>
    <name evidence="10" type="ORF">SteCoe_23743</name>
</gene>
<dbReference type="InterPro" id="IPR024041">
    <property type="entry name" value="NH4_transpt_AmtB-like_dom"/>
</dbReference>
<evidence type="ECO:0000256" key="8">
    <source>
        <dbReference type="SAM" id="Phobius"/>
    </source>
</evidence>
<feature type="transmembrane region" description="Helical" evidence="8">
    <location>
        <begin position="95"/>
        <end position="113"/>
    </location>
</feature>
<keyword evidence="11" id="KW-1185">Reference proteome</keyword>
<feature type="transmembrane region" description="Helical" evidence="8">
    <location>
        <begin position="200"/>
        <end position="219"/>
    </location>
</feature>
<proteinExistence type="inferred from homology"/>
<comment type="similarity">
    <text evidence="2">Belongs to the ammonia transporter channel (TC 1.A.11.2) family.</text>
</comment>
<feature type="transmembrane region" description="Helical" evidence="8">
    <location>
        <begin position="315"/>
        <end position="333"/>
    </location>
</feature>
<evidence type="ECO:0000256" key="2">
    <source>
        <dbReference type="ARBA" id="ARBA00005887"/>
    </source>
</evidence>
<organism evidence="10 11">
    <name type="scientific">Stentor coeruleus</name>
    <dbReference type="NCBI Taxonomy" id="5963"/>
    <lineage>
        <taxon>Eukaryota</taxon>
        <taxon>Sar</taxon>
        <taxon>Alveolata</taxon>
        <taxon>Ciliophora</taxon>
        <taxon>Postciliodesmatophora</taxon>
        <taxon>Heterotrichea</taxon>
        <taxon>Heterotrichida</taxon>
        <taxon>Stentoridae</taxon>
        <taxon>Stentor</taxon>
    </lineage>
</organism>
<evidence type="ECO:0000313" key="10">
    <source>
        <dbReference type="EMBL" id="OMJ76807.1"/>
    </source>
</evidence>
<evidence type="ECO:0000256" key="1">
    <source>
        <dbReference type="ARBA" id="ARBA00004141"/>
    </source>
</evidence>
<feature type="transmembrane region" description="Helical" evidence="8">
    <location>
        <begin position="120"/>
        <end position="142"/>
    </location>
</feature>
<keyword evidence="7" id="KW-0924">Ammonia transport</keyword>
<dbReference type="Pfam" id="PF00909">
    <property type="entry name" value="Ammonium_transp"/>
    <property type="match status" value="1"/>
</dbReference>
<keyword evidence="6 8" id="KW-0472">Membrane</keyword>
<dbReference type="SUPFAM" id="SSF111352">
    <property type="entry name" value="Ammonium transporter"/>
    <property type="match status" value="1"/>
</dbReference>
<protein>
    <recommendedName>
        <fullName evidence="9">Ammonium transporter AmtB-like domain-containing protein</fullName>
    </recommendedName>
</protein>
<feature type="transmembrane region" description="Helical" evidence="8">
    <location>
        <begin position="231"/>
        <end position="248"/>
    </location>
</feature>
<feature type="transmembrane region" description="Helical" evidence="8">
    <location>
        <begin position="260"/>
        <end position="277"/>
    </location>
</feature>
<keyword evidence="4 8" id="KW-0812">Transmembrane</keyword>
<dbReference type="OrthoDB" id="411443at2759"/>
<dbReference type="Gene3D" id="1.10.3430.10">
    <property type="entry name" value="Ammonium transporter AmtB like domains"/>
    <property type="match status" value="1"/>
</dbReference>
<name>A0A1R2BJ45_9CILI</name>
<dbReference type="EMBL" id="MPUH01000610">
    <property type="protein sequence ID" value="OMJ76807.1"/>
    <property type="molecule type" value="Genomic_DNA"/>
</dbReference>
<feature type="transmembrane region" description="Helical" evidence="8">
    <location>
        <begin position="16"/>
        <end position="33"/>
    </location>
</feature>
<keyword evidence="3" id="KW-0813">Transport</keyword>
<dbReference type="GO" id="GO:0008519">
    <property type="term" value="F:ammonium channel activity"/>
    <property type="evidence" value="ECO:0007669"/>
    <property type="project" value="InterPro"/>
</dbReference>
<reference evidence="10 11" key="1">
    <citation type="submission" date="2016-11" db="EMBL/GenBank/DDBJ databases">
        <title>The macronuclear genome of Stentor coeruleus: a giant cell with tiny introns.</title>
        <authorList>
            <person name="Slabodnick M."/>
            <person name="Ruby J.G."/>
            <person name="Reiff S.B."/>
            <person name="Swart E.C."/>
            <person name="Gosai S."/>
            <person name="Prabakaran S."/>
            <person name="Witkowska E."/>
            <person name="Larue G.E."/>
            <person name="Fisher S."/>
            <person name="Freeman R.M."/>
            <person name="Gunawardena J."/>
            <person name="Chu W."/>
            <person name="Stover N.A."/>
            <person name="Gregory B.D."/>
            <person name="Nowacki M."/>
            <person name="Derisi J."/>
            <person name="Roy S.W."/>
            <person name="Marshall W.F."/>
            <person name="Sood P."/>
        </authorList>
    </citation>
    <scope>NUCLEOTIDE SEQUENCE [LARGE SCALE GENOMIC DNA]</scope>
    <source>
        <strain evidence="10">WM001</strain>
    </source>
</reference>
<dbReference type="InterPro" id="IPR029020">
    <property type="entry name" value="Ammonium/urea_transptr"/>
</dbReference>
<dbReference type="PANTHER" id="PTHR11730:SF6">
    <property type="entry name" value="AMMONIUM TRANSPORTER"/>
    <property type="match status" value="1"/>
</dbReference>
<dbReference type="AlphaFoldDB" id="A0A1R2BJ45"/>
<evidence type="ECO:0000256" key="7">
    <source>
        <dbReference type="ARBA" id="ARBA00023177"/>
    </source>
</evidence>
<evidence type="ECO:0000256" key="4">
    <source>
        <dbReference type="ARBA" id="ARBA00022692"/>
    </source>
</evidence>
<feature type="transmembrane region" description="Helical" evidence="8">
    <location>
        <begin position="353"/>
        <end position="377"/>
    </location>
</feature>
<evidence type="ECO:0000259" key="9">
    <source>
        <dbReference type="Pfam" id="PF00909"/>
    </source>
</evidence>
<dbReference type="GO" id="GO:0097272">
    <property type="term" value="P:ammonium homeostasis"/>
    <property type="evidence" value="ECO:0007669"/>
    <property type="project" value="TreeGrafter"/>
</dbReference>
<feature type="domain" description="Ammonium transporter AmtB-like" evidence="9">
    <location>
        <begin position="17"/>
        <end position="380"/>
    </location>
</feature>
<dbReference type="PANTHER" id="PTHR11730">
    <property type="entry name" value="AMMONIUM TRANSPORTER"/>
    <property type="match status" value="1"/>
</dbReference>
<feature type="transmembrane region" description="Helical" evidence="8">
    <location>
        <begin position="162"/>
        <end position="180"/>
    </location>
</feature>
<comment type="caution">
    <text evidence="10">The sequence shown here is derived from an EMBL/GenBank/DDBJ whole genome shotgun (WGS) entry which is preliminary data.</text>
</comment>
<feature type="transmembrane region" description="Helical" evidence="8">
    <location>
        <begin position="45"/>
        <end position="63"/>
    </location>
</feature>
<dbReference type="GO" id="GO:0005886">
    <property type="term" value="C:plasma membrane"/>
    <property type="evidence" value="ECO:0007669"/>
    <property type="project" value="TreeGrafter"/>
</dbReference>
<accession>A0A1R2BJ45</accession>
<evidence type="ECO:0000256" key="5">
    <source>
        <dbReference type="ARBA" id="ARBA00022989"/>
    </source>
</evidence>
<evidence type="ECO:0000256" key="6">
    <source>
        <dbReference type="ARBA" id="ARBA00023136"/>
    </source>
</evidence>
<evidence type="ECO:0000256" key="3">
    <source>
        <dbReference type="ARBA" id="ARBA00022448"/>
    </source>
</evidence>
<dbReference type="Proteomes" id="UP000187209">
    <property type="component" value="Unassembled WGS sequence"/>
</dbReference>
<sequence length="410" mass="45309">MNDKVCPVATQPTGDVIVFLGLIGLSMMEYGSVKVGNAPHLMVKNFIQFSIAVIFYWFLGYGFSFRYTRSDFIGEKAFGGEGWLKEPALGNGECFSFYVLVGIFVIYIINLSIAERASYIFYMSFPALIMVFCWPVVLAWIYGEGWLMNAIEDSIWDYGADITVYVFAGIFALIATIFLGKRPGRYDGGQVSFDIVNPPVYIIGCFLTILGVFGIAVAQQKSKPEMSSSMHNLWISAGASAIVSLKLLTLFKHDLRTHYVSLYQGFIAGMVIIASSAGNTTPWQAGIIGILNGGVFWCGYQFIRLVKIDDSGDVFATFLLPGIIGGILPGFLHDDLGVFWAGWESGQTLGTQTVGTFVVLFWSLTFALLLVVPFYFLKILKLDDGIIQGTLAETVITQRGFMTDRKHEEN</sequence>
<feature type="transmembrane region" description="Helical" evidence="8">
    <location>
        <begin position="283"/>
        <end position="303"/>
    </location>
</feature>
<comment type="subcellular location">
    <subcellularLocation>
        <location evidence="1">Membrane</location>
        <topology evidence="1">Multi-pass membrane protein</topology>
    </subcellularLocation>
</comment>